<gene>
    <name evidence="2" type="ORF">CVLEPA_LOCUS20101</name>
</gene>
<evidence type="ECO:0000256" key="1">
    <source>
        <dbReference type="SAM" id="MobiDB-lite"/>
    </source>
</evidence>
<evidence type="ECO:0000313" key="2">
    <source>
        <dbReference type="EMBL" id="CAK8688063.1"/>
    </source>
</evidence>
<dbReference type="EMBL" id="CAWYQH010000108">
    <property type="protein sequence ID" value="CAK8688063.1"/>
    <property type="molecule type" value="Genomic_DNA"/>
</dbReference>
<organism evidence="2 3">
    <name type="scientific">Clavelina lepadiformis</name>
    <name type="common">Light-bulb sea squirt</name>
    <name type="synonym">Ascidia lepadiformis</name>
    <dbReference type="NCBI Taxonomy" id="159417"/>
    <lineage>
        <taxon>Eukaryota</taxon>
        <taxon>Metazoa</taxon>
        <taxon>Chordata</taxon>
        <taxon>Tunicata</taxon>
        <taxon>Ascidiacea</taxon>
        <taxon>Aplousobranchia</taxon>
        <taxon>Clavelinidae</taxon>
        <taxon>Clavelina</taxon>
    </lineage>
</organism>
<proteinExistence type="predicted"/>
<protein>
    <submittedName>
        <fullName evidence="2">Uncharacterized protein</fullName>
    </submittedName>
</protein>
<feature type="region of interest" description="Disordered" evidence="1">
    <location>
        <begin position="261"/>
        <end position="314"/>
    </location>
</feature>
<keyword evidence="3" id="KW-1185">Reference proteome</keyword>
<accession>A0ABP0G9A6</accession>
<name>A0ABP0G9A6_CLALP</name>
<reference evidence="2 3" key="1">
    <citation type="submission" date="2024-02" db="EMBL/GenBank/DDBJ databases">
        <authorList>
            <person name="Daric V."/>
            <person name="Darras S."/>
        </authorList>
    </citation>
    <scope>NUCLEOTIDE SEQUENCE [LARGE SCALE GENOMIC DNA]</scope>
</reference>
<feature type="compositionally biased region" description="Basic residues" evidence="1">
    <location>
        <begin position="292"/>
        <end position="313"/>
    </location>
</feature>
<comment type="caution">
    <text evidence="2">The sequence shown here is derived from an EMBL/GenBank/DDBJ whole genome shotgun (WGS) entry which is preliminary data.</text>
</comment>
<sequence>MEVLEQNERNFVRQTESLMREILVLQNFFKAMVTLTVKSPSGAVYYFANDAESLLLVNKSGLLGEKSFFINPALTKFSSNEKLQDSCNEPTQEVPSRILEKKSTTRNIKPPALYPHRGGVGSASNVQEFTFRRCLTEEDEHVHSEVMRSSFEASDVIHDTKAFVPLPVARANLVQLPVELENLFTFHDTSPFCFTADPPSTFCSPNPQRVDHVTQRSCADSGFINFKERFSFSELMRSSHSAANTSGGKCLSAKRDQNFSSISTLRMRPRGHEVDAESLHVSKTMKLDPKSSNKKNSRKKSSSRLKKKLKKSQTKCVAPEKDTFLSREVLEVFDRVFSPNNLDTDAKFASHIAKHERREQGMDASNLLTQYSGLAGLNKKLVSAFPNKKVRRIFVYKALENSKFLLVVETQVGLALKRRQMQGKGHFTVKGACGVNQKHGSLLKSKITPKNFSHASTRWSHNGFEEMYGNSSKATAVVPPERTAPMARLADLCRGAFCYAFSEENLARDRDLSNYLSDMEERNRPIPLIHLLEDHSVFRYLLKELQVVGPSIYDVCNFVSKSLVKSRFVSIIGGCVKRKVAGGIKHLKSCGIPPLVADLQ</sequence>
<evidence type="ECO:0000313" key="3">
    <source>
        <dbReference type="Proteomes" id="UP001642483"/>
    </source>
</evidence>
<feature type="compositionally biased region" description="Basic and acidic residues" evidence="1">
    <location>
        <begin position="270"/>
        <end position="291"/>
    </location>
</feature>
<dbReference type="Proteomes" id="UP001642483">
    <property type="component" value="Unassembled WGS sequence"/>
</dbReference>